<evidence type="ECO:0000313" key="6">
    <source>
        <dbReference type="EMBL" id="AEH60810.1"/>
    </source>
</evidence>
<dbReference type="KEGG" id="mzh:Mzhil_0951"/>
<name>F7XLJ1_METZD</name>
<comment type="subcellular location">
    <subcellularLocation>
        <location evidence="1">Endomembrane system</location>
        <topology evidence="1">Multi-pass membrane protein</topology>
    </subcellularLocation>
</comment>
<dbReference type="HOGENOM" id="CLU_1183719_0_0_2"/>
<feature type="transmembrane region" description="Helical" evidence="5">
    <location>
        <begin position="129"/>
        <end position="147"/>
    </location>
</feature>
<dbReference type="GO" id="GO:0012505">
    <property type="term" value="C:endomembrane system"/>
    <property type="evidence" value="ECO:0007669"/>
    <property type="project" value="UniProtKB-SubCell"/>
</dbReference>
<dbReference type="GeneID" id="10822573"/>
<dbReference type="Proteomes" id="UP000006622">
    <property type="component" value="Chromosome"/>
</dbReference>
<feature type="transmembrane region" description="Helical" evidence="5">
    <location>
        <begin position="97"/>
        <end position="117"/>
    </location>
</feature>
<sequence length="235" mass="26441">MSNSHDALIISEARSLRFLFRGQLLHLTAAVILTTIAWALAAPVLNEGSWLGISEAGWFWAAVGLTIFHQFYVWVVFRGQLGWGFFTQLFGRYDLTVHSILFSPMLIARPFVVIAAGMASPLTLALPRWIQLAIGLMLLVPALYTGWSVKKYFGFKRAVGGDHFRQSYRNMPLVTEGAFSWTPNAMYTFAFFGLWSIALLLGSHLALVIALFQHAFVWAHYFGTEQPNMELIYGE</sequence>
<gene>
    <name evidence="6" type="ordered locus">Mzhil_0951</name>
</gene>
<dbReference type="OrthoDB" id="358856at2157"/>
<evidence type="ECO:0000313" key="7">
    <source>
        <dbReference type="Proteomes" id="UP000006622"/>
    </source>
</evidence>
<evidence type="ECO:0000256" key="4">
    <source>
        <dbReference type="ARBA" id="ARBA00023136"/>
    </source>
</evidence>
<organism evidence="6 7">
    <name type="scientific">Methanosalsum zhilinae (strain DSM 4017 / NBRC 107636 / OCM 62 / WeN5)</name>
    <name type="common">Methanohalophilus zhilinae</name>
    <dbReference type="NCBI Taxonomy" id="679901"/>
    <lineage>
        <taxon>Archaea</taxon>
        <taxon>Methanobacteriati</taxon>
        <taxon>Methanobacteriota</taxon>
        <taxon>Stenosarchaea group</taxon>
        <taxon>Methanomicrobia</taxon>
        <taxon>Methanosarcinales</taxon>
        <taxon>Methanosarcinaceae</taxon>
        <taxon>Methanosalsum</taxon>
    </lineage>
</organism>
<evidence type="ECO:0000256" key="5">
    <source>
        <dbReference type="SAM" id="Phobius"/>
    </source>
</evidence>
<feature type="transmembrane region" description="Helical" evidence="5">
    <location>
        <begin position="189"/>
        <end position="212"/>
    </location>
</feature>
<reference evidence="6 7" key="1">
    <citation type="submission" date="2010-07" db="EMBL/GenBank/DDBJ databases">
        <title>The complete genome of Methanosalsum zhilinae DSM 4017.</title>
        <authorList>
            <consortium name="US DOE Joint Genome Institute (JGI-PGF)"/>
            <person name="Lucas S."/>
            <person name="Copeland A."/>
            <person name="Lapidus A."/>
            <person name="Glavina del Rio T."/>
            <person name="Dalin E."/>
            <person name="Tice H."/>
            <person name="Bruce D."/>
            <person name="Goodwin L."/>
            <person name="Pitluck S."/>
            <person name="Kyrpides N."/>
            <person name="Mavromatis K."/>
            <person name="Ovchinnikova G."/>
            <person name="Daligault H."/>
            <person name="Detter J.C."/>
            <person name="Han C."/>
            <person name="Tapia R."/>
            <person name="Larimer F."/>
            <person name="Land M."/>
            <person name="Hauser L."/>
            <person name="Markowitz V."/>
            <person name="Cheng J.-F."/>
            <person name="Hugenholtz P."/>
            <person name="Woyke T."/>
            <person name="Wu D."/>
            <person name="Spring S."/>
            <person name="Schueler E."/>
            <person name="Brambilla E."/>
            <person name="Klenk H.-P."/>
            <person name="Eisen J.A."/>
        </authorList>
    </citation>
    <scope>NUCLEOTIDE SEQUENCE [LARGE SCALE GENOMIC DNA]</scope>
    <source>
        <strain evidence="7">DSM 4017 / NBRC 107636 / OCM 62 / WeN5</strain>
    </source>
</reference>
<feature type="transmembrane region" description="Helical" evidence="5">
    <location>
        <begin position="24"/>
        <end position="45"/>
    </location>
</feature>
<dbReference type="InterPro" id="IPR007318">
    <property type="entry name" value="Phopholipid_MeTrfase"/>
</dbReference>
<evidence type="ECO:0000256" key="2">
    <source>
        <dbReference type="ARBA" id="ARBA00022692"/>
    </source>
</evidence>
<evidence type="ECO:0008006" key="8">
    <source>
        <dbReference type="Google" id="ProtNLM"/>
    </source>
</evidence>
<evidence type="ECO:0000256" key="3">
    <source>
        <dbReference type="ARBA" id="ARBA00022989"/>
    </source>
</evidence>
<dbReference type="EMBL" id="CP002101">
    <property type="protein sequence ID" value="AEH60810.1"/>
    <property type="molecule type" value="Genomic_DNA"/>
</dbReference>
<dbReference type="Gene3D" id="1.20.120.1630">
    <property type="match status" value="1"/>
</dbReference>
<keyword evidence="7" id="KW-1185">Reference proteome</keyword>
<evidence type="ECO:0000256" key="1">
    <source>
        <dbReference type="ARBA" id="ARBA00004127"/>
    </source>
</evidence>
<keyword evidence="2 5" id="KW-0812">Transmembrane</keyword>
<dbReference type="STRING" id="679901.Mzhil_0951"/>
<dbReference type="Pfam" id="PF04191">
    <property type="entry name" value="PEMT"/>
    <property type="match status" value="1"/>
</dbReference>
<protein>
    <recommendedName>
        <fullName evidence="8">Phospholipid methyltransferase</fullName>
    </recommendedName>
</protein>
<keyword evidence="4 5" id="KW-0472">Membrane</keyword>
<accession>F7XLJ1</accession>
<keyword evidence="3 5" id="KW-1133">Transmembrane helix</keyword>
<feature type="transmembrane region" description="Helical" evidence="5">
    <location>
        <begin position="57"/>
        <end position="77"/>
    </location>
</feature>
<proteinExistence type="predicted"/>
<dbReference type="AlphaFoldDB" id="F7XLJ1"/>
<dbReference type="RefSeq" id="WP_013898249.1">
    <property type="nucleotide sequence ID" value="NC_015676.1"/>
</dbReference>